<dbReference type="Proteomes" id="UP000606786">
    <property type="component" value="Unassembled WGS sequence"/>
</dbReference>
<proteinExistence type="predicted"/>
<reference evidence="1" key="1">
    <citation type="submission" date="2020-11" db="EMBL/GenBank/DDBJ databases">
        <authorList>
            <person name="Whitehead M."/>
        </authorList>
    </citation>
    <scope>NUCLEOTIDE SEQUENCE</scope>
    <source>
        <strain evidence="1">EGII</strain>
    </source>
</reference>
<name>A0A811VC10_CERCA</name>
<accession>A0A811VC10</accession>
<protein>
    <submittedName>
        <fullName evidence="1">(Mediterranean fruit fly) hypothetical protein</fullName>
    </submittedName>
</protein>
<sequence>MYASAAVRSIRSQDSSRQIHKLHSQNGVADEVQTSSATHLQYSYNPLLCVVALVWLLHFASDSNKQQQGLVWCMVRALLAASFPHNIAHNAIKWLYSTPFLPCQGYIELKLSKYQAGRISIWFPVNRVLRPGIDPDAINKFAKRAARMGSQVLSQLKCRLTTIVLLMKRVMAPKDLGSQGATRFGFPTTQF</sequence>
<evidence type="ECO:0000313" key="1">
    <source>
        <dbReference type="EMBL" id="CAD7011763.1"/>
    </source>
</evidence>
<dbReference type="EMBL" id="CAJHJT010000056">
    <property type="protein sequence ID" value="CAD7011763.1"/>
    <property type="molecule type" value="Genomic_DNA"/>
</dbReference>
<evidence type="ECO:0000313" key="2">
    <source>
        <dbReference type="Proteomes" id="UP000606786"/>
    </source>
</evidence>
<keyword evidence="2" id="KW-1185">Reference proteome</keyword>
<dbReference type="AlphaFoldDB" id="A0A811VC10"/>
<gene>
    <name evidence="1" type="ORF">CCAP1982_LOCUS19875</name>
</gene>
<organism evidence="1 2">
    <name type="scientific">Ceratitis capitata</name>
    <name type="common">Mediterranean fruit fly</name>
    <name type="synonym">Tephritis capitata</name>
    <dbReference type="NCBI Taxonomy" id="7213"/>
    <lineage>
        <taxon>Eukaryota</taxon>
        <taxon>Metazoa</taxon>
        <taxon>Ecdysozoa</taxon>
        <taxon>Arthropoda</taxon>
        <taxon>Hexapoda</taxon>
        <taxon>Insecta</taxon>
        <taxon>Pterygota</taxon>
        <taxon>Neoptera</taxon>
        <taxon>Endopterygota</taxon>
        <taxon>Diptera</taxon>
        <taxon>Brachycera</taxon>
        <taxon>Muscomorpha</taxon>
        <taxon>Tephritoidea</taxon>
        <taxon>Tephritidae</taxon>
        <taxon>Ceratitis</taxon>
        <taxon>Ceratitis</taxon>
    </lineage>
</organism>
<comment type="caution">
    <text evidence="1">The sequence shown here is derived from an EMBL/GenBank/DDBJ whole genome shotgun (WGS) entry which is preliminary data.</text>
</comment>